<dbReference type="SUPFAM" id="SSF53474">
    <property type="entry name" value="alpha/beta-Hydrolases"/>
    <property type="match status" value="1"/>
</dbReference>
<dbReference type="AlphaFoldDB" id="A0A518H454"/>
<protein>
    <recommendedName>
        <fullName evidence="3">Esterase</fullName>
    </recommendedName>
</protein>
<gene>
    <name evidence="1" type="ORF">ElP_35130</name>
</gene>
<evidence type="ECO:0000313" key="1">
    <source>
        <dbReference type="EMBL" id="QDV35609.1"/>
    </source>
</evidence>
<proteinExistence type="predicted"/>
<dbReference type="Gene3D" id="3.40.50.1820">
    <property type="entry name" value="alpha/beta hydrolase"/>
    <property type="match status" value="1"/>
</dbReference>
<reference evidence="1 2" key="1">
    <citation type="submission" date="2019-02" db="EMBL/GenBank/DDBJ databases">
        <title>Deep-cultivation of Planctomycetes and their phenomic and genomic characterization uncovers novel biology.</title>
        <authorList>
            <person name="Wiegand S."/>
            <person name="Jogler M."/>
            <person name="Boedeker C."/>
            <person name="Pinto D."/>
            <person name="Vollmers J."/>
            <person name="Rivas-Marin E."/>
            <person name="Kohn T."/>
            <person name="Peeters S.H."/>
            <person name="Heuer A."/>
            <person name="Rast P."/>
            <person name="Oberbeckmann S."/>
            <person name="Bunk B."/>
            <person name="Jeske O."/>
            <person name="Meyerdierks A."/>
            <person name="Storesund J.E."/>
            <person name="Kallscheuer N."/>
            <person name="Luecker S."/>
            <person name="Lage O.M."/>
            <person name="Pohl T."/>
            <person name="Merkel B.J."/>
            <person name="Hornburger P."/>
            <person name="Mueller R.-W."/>
            <person name="Bruemmer F."/>
            <person name="Labrenz M."/>
            <person name="Spormann A.M."/>
            <person name="Op den Camp H."/>
            <person name="Overmann J."/>
            <person name="Amann R."/>
            <person name="Jetten M.S.M."/>
            <person name="Mascher T."/>
            <person name="Medema M.H."/>
            <person name="Devos D.P."/>
            <person name="Kaster A.-K."/>
            <person name="Ovreas L."/>
            <person name="Rohde M."/>
            <person name="Galperin M.Y."/>
            <person name="Jogler C."/>
        </authorList>
    </citation>
    <scope>NUCLEOTIDE SEQUENCE [LARGE SCALE GENOMIC DNA]</scope>
    <source>
        <strain evidence="1 2">ElP</strain>
    </source>
</reference>
<dbReference type="RefSeq" id="WP_145271316.1">
    <property type="nucleotide sequence ID" value="NZ_CP036426.1"/>
</dbReference>
<keyword evidence="2" id="KW-1185">Reference proteome</keyword>
<sequence length="218" mass="23012">MTPSLSLVESGPLPYLLSVPAPVAAGPRPLLCFLHGYDEGAPMPIRQALSRHGPLAPGNSPLATSEFVVVAPQLPIRGDLWHRFAEAVGQIVAQVQESQGIDPGRAYLTGFSFGGNGVFDLALAQPEIWAALWAVDPTRVPPEDPGRPAWLSSGEVSRGRAAAFIGRLSLEPAGDEGPGDRVYEDRGLDHVGTASGAYRDEAIYRWLLLGGTGSPRGS</sequence>
<organism evidence="1 2">
    <name type="scientific">Tautonia plasticadhaerens</name>
    <dbReference type="NCBI Taxonomy" id="2527974"/>
    <lineage>
        <taxon>Bacteria</taxon>
        <taxon>Pseudomonadati</taxon>
        <taxon>Planctomycetota</taxon>
        <taxon>Planctomycetia</taxon>
        <taxon>Isosphaerales</taxon>
        <taxon>Isosphaeraceae</taxon>
        <taxon>Tautonia</taxon>
    </lineage>
</organism>
<evidence type="ECO:0008006" key="3">
    <source>
        <dbReference type="Google" id="ProtNLM"/>
    </source>
</evidence>
<dbReference type="InterPro" id="IPR029058">
    <property type="entry name" value="AB_hydrolase_fold"/>
</dbReference>
<name>A0A518H454_9BACT</name>
<dbReference type="EMBL" id="CP036426">
    <property type="protein sequence ID" value="QDV35609.1"/>
    <property type="molecule type" value="Genomic_DNA"/>
</dbReference>
<accession>A0A518H454</accession>
<evidence type="ECO:0000313" key="2">
    <source>
        <dbReference type="Proteomes" id="UP000317835"/>
    </source>
</evidence>
<dbReference type="KEGG" id="tpla:ElP_35130"/>
<dbReference type="OrthoDB" id="9764953at2"/>
<dbReference type="Proteomes" id="UP000317835">
    <property type="component" value="Chromosome"/>
</dbReference>